<dbReference type="Proteomes" id="UP000790377">
    <property type="component" value="Unassembled WGS sequence"/>
</dbReference>
<proteinExistence type="predicted"/>
<keyword evidence="2" id="KW-1185">Reference proteome</keyword>
<organism evidence="1 2">
    <name type="scientific">Hygrophoropsis aurantiaca</name>
    <dbReference type="NCBI Taxonomy" id="72124"/>
    <lineage>
        <taxon>Eukaryota</taxon>
        <taxon>Fungi</taxon>
        <taxon>Dikarya</taxon>
        <taxon>Basidiomycota</taxon>
        <taxon>Agaricomycotina</taxon>
        <taxon>Agaricomycetes</taxon>
        <taxon>Agaricomycetidae</taxon>
        <taxon>Boletales</taxon>
        <taxon>Coniophorineae</taxon>
        <taxon>Hygrophoropsidaceae</taxon>
        <taxon>Hygrophoropsis</taxon>
    </lineage>
</organism>
<name>A0ACB8AK78_9AGAM</name>
<protein>
    <submittedName>
        <fullName evidence="1">Uncharacterized protein</fullName>
    </submittedName>
</protein>
<evidence type="ECO:0000313" key="2">
    <source>
        <dbReference type="Proteomes" id="UP000790377"/>
    </source>
</evidence>
<reference evidence="1" key="1">
    <citation type="journal article" date="2021" name="New Phytol.">
        <title>Evolutionary innovations through gain and loss of genes in the ectomycorrhizal Boletales.</title>
        <authorList>
            <person name="Wu G."/>
            <person name="Miyauchi S."/>
            <person name="Morin E."/>
            <person name="Kuo A."/>
            <person name="Drula E."/>
            <person name="Varga T."/>
            <person name="Kohler A."/>
            <person name="Feng B."/>
            <person name="Cao Y."/>
            <person name="Lipzen A."/>
            <person name="Daum C."/>
            <person name="Hundley H."/>
            <person name="Pangilinan J."/>
            <person name="Johnson J."/>
            <person name="Barry K."/>
            <person name="LaButti K."/>
            <person name="Ng V."/>
            <person name="Ahrendt S."/>
            <person name="Min B."/>
            <person name="Choi I.G."/>
            <person name="Park H."/>
            <person name="Plett J.M."/>
            <person name="Magnuson J."/>
            <person name="Spatafora J.W."/>
            <person name="Nagy L.G."/>
            <person name="Henrissat B."/>
            <person name="Grigoriev I.V."/>
            <person name="Yang Z.L."/>
            <person name="Xu J."/>
            <person name="Martin F.M."/>
        </authorList>
    </citation>
    <scope>NUCLEOTIDE SEQUENCE</scope>
    <source>
        <strain evidence="1">ATCC 28755</strain>
    </source>
</reference>
<comment type="caution">
    <text evidence="1">The sequence shown here is derived from an EMBL/GenBank/DDBJ whole genome shotgun (WGS) entry which is preliminary data.</text>
</comment>
<sequence>MALTVSPQSALSSWDETIVPALRKRLEGESRILAKRMSVASISSLDDPLRPSAHANSGITTRDQASGSKDSREGRTTISTPKPISEYTKAPLNGQHDGSLDHHRANGTIPNGVPSYTRVRTYSQPYTYESTPNGHVNDVAHTTELRPASRSSDVRPTRIPVVARGRAGSTSSHVQSTLARSDSRNGYNPYYHSPSDISPDLWAVHEADNRNPSSSTVSVAKHPRSDIMNEPAPFGNAGSTISSKQSDYTARDDTYFTRPSNDSEERPFEHWYRGDVHRNGGVGELRVAKHQEMLQIANYGHNIRKSPNRSATRELPVRVESHRRRKRADSVAGIGARESLYLDDERTNGVDMMFDESPLTDIDGEGESDPENIYDAYVTGTEDVHPHPTFAASSPGLSVTNADSQSVTPTTFQPSSHHVPPPTRIPRISSDSPRVSNPSDPLRNNVESPLPSTSSTTSGPRSRTMSRSTSQSQQQTPELSQSQKRRAKSPATTSPLSTPKKAKTKARSPPSKRKEDVRGSVASYPTPEGDGMADAIPTWIQPVPKSGNWDEVVLPVVARKKGLDGQYEQADGSPRAKEPDRSPPEPAPGTFGFDYSKYRRAMAERLPMDEFGHREPENALQDDSTTVPFSEPVLELEKSRQDPPRAFAKPPQSPAPFSQYIYPRESQIPTVTVTRASFDVEQGKDDDDTGGGGCCKCVIM</sequence>
<evidence type="ECO:0000313" key="1">
    <source>
        <dbReference type="EMBL" id="KAH7913956.1"/>
    </source>
</evidence>
<gene>
    <name evidence="1" type="ORF">BJ138DRAFT_1001185</name>
</gene>
<accession>A0ACB8AK78</accession>
<dbReference type="EMBL" id="MU267621">
    <property type="protein sequence ID" value="KAH7913956.1"/>
    <property type="molecule type" value="Genomic_DNA"/>
</dbReference>